<sequence length="237" mass="27608">MPNHITNAIIMKNITKLPVFGEYDDSKDSKPELYFDFNKIIPMPDELQVVAGSIENIAVEMAIRLYDKNGDAYKEYHQYSDEDFENRRKNYTESDLELADIGLKYLSNAVKYSASNWYIWCNQNWGTKWNSYNLSIINKDCITFQTAWAPPVPVLIELSTMNPKTPIFHYWCDEIGGIGSGYFEYLNGELVKCESTSWEEHHISRYEEIIWNLSEKCFSYDKKKDLNILINSINNAA</sequence>
<evidence type="ECO:0000313" key="2">
    <source>
        <dbReference type="EMBL" id="DAE13467.1"/>
    </source>
</evidence>
<dbReference type="InterPro" id="IPR041329">
    <property type="entry name" value="YubB_C"/>
</dbReference>
<evidence type="ECO:0000259" key="1">
    <source>
        <dbReference type="Pfam" id="PF18406"/>
    </source>
</evidence>
<organism evidence="2">
    <name type="scientific">Myoviridae sp. ctMYT7</name>
    <dbReference type="NCBI Taxonomy" id="2825087"/>
    <lineage>
        <taxon>Viruses</taxon>
        <taxon>Duplodnaviria</taxon>
        <taxon>Heunggongvirae</taxon>
        <taxon>Uroviricota</taxon>
        <taxon>Caudoviricetes</taxon>
    </lineage>
</organism>
<dbReference type="EMBL" id="BK015566">
    <property type="protein sequence ID" value="DAE13467.1"/>
    <property type="molecule type" value="Genomic_DNA"/>
</dbReference>
<feature type="domain" description="YubB ferredoxin-like" evidence="1">
    <location>
        <begin position="125"/>
        <end position="202"/>
    </location>
</feature>
<dbReference type="Pfam" id="PF18406">
    <property type="entry name" value="DUF1281_C"/>
    <property type="match status" value="1"/>
</dbReference>
<proteinExistence type="predicted"/>
<accession>A0A8S5Q400</accession>
<name>A0A8S5Q400_9CAUD</name>
<protein>
    <recommendedName>
        <fullName evidence="1">YubB ferredoxin-like domain-containing protein</fullName>
    </recommendedName>
</protein>
<reference evidence="2" key="1">
    <citation type="journal article" date="2021" name="Proc. Natl. Acad. Sci. U.S.A.">
        <title>A Catalog of Tens of Thousands of Viruses from Human Metagenomes Reveals Hidden Associations with Chronic Diseases.</title>
        <authorList>
            <person name="Tisza M.J."/>
            <person name="Buck C.B."/>
        </authorList>
    </citation>
    <scope>NUCLEOTIDE SEQUENCE</scope>
    <source>
        <strain evidence="2">CtMYT7</strain>
    </source>
</reference>
<dbReference type="Gene3D" id="3.30.70.1270">
    <property type="entry name" value="Api92-like domains"/>
    <property type="match status" value="1"/>
</dbReference>